<feature type="chain" id="PRO_5045371160" description="DUF3016 domain-containing protein" evidence="1">
    <location>
        <begin position="22"/>
        <end position="177"/>
    </location>
</feature>
<comment type="caution">
    <text evidence="2">The sequence shown here is derived from an EMBL/GenBank/DDBJ whole genome shotgun (WGS) entry which is preliminary data.</text>
</comment>
<keyword evidence="3" id="KW-1185">Reference proteome</keyword>
<dbReference type="Pfam" id="PF11454">
    <property type="entry name" value="DUF3016"/>
    <property type="match status" value="1"/>
</dbReference>
<dbReference type="Proteomes" id="UP001257909">
    <property type="component" value="Unassembled WGS sequence"/>
</dbReference>
<sequence length="177" mass="20225">MRFMKSGVVILSILAISAAMAGEVKVEYKDYKKFTDMKPANEARGAFEKRTMASFDKIFADLAKELPEGYSWNVVVTDIDLAGDVNHMFTQTGQQIRVIKDIFIPRINFSYSLLDQNKVVVAEEKDLKLKDMGFMSRSSVNRSDRAFEYEKVMLERWFKDTMTPAVASHQQKTAKSD</sequence>
<dbReference type="InterPro" id="IPR021557">
    <property type="entry name" value="DUF3016"/>
</dbReference>
<feature type="signal peptide" evidence="1">
    <location>
        <begin position="1"/>
        <end position="21"/>
    </location>
</feature>
<name>A0ABU1VZ34_9GAMM</name>
<dbReference type="EMBL" id="JAVDWR010000004">
    <property type="protein sequence ID" value="MDR7120974.1"/>
    <property type="molecule type" value="Genomic_DNA"/>
</dbReference>
<keyword evidence="1" id="KW-0732">Signal</keyword>
<evidence type="ECO:0000256" key="1">
    <source>
        <dbReference type="SAM" id="SignalP"/>
    </source>
</evidence>
<dbReference type="RefSeq" id="WP_310277248.1">
    <property type="nucleotide sequence ID" value="NZ_JAVDWR010000004.1"/>
</dbReference>
<evidence type="ECO:0000313" key="3">
    <source>
        <dbReference type="Proteomes" id="UP001257909"/>
    </source>
</evidence>
<gene>
    <name evidence="2" type="ORF">J2W69_001912</name>
</gene>
<organism evidence="2 3">
    <name type="scientific">Rheinheimera soli</name>
    <dbReference type="NCBI Taxonomy" id="443616"/>
    <lineage>
        <taxon>Bacteria</taxon>
        <taxon>Pseudomonadati</taxon>
        <taxon>Pseudomonadota</taxon>
        <taxon>Gammaproteobacteria</taxon>
        <taxon>Chromatiales</taxon>
        <taxon>Chromatiaceae</taxon>
        <taxon>Rheinheimera</taxon>
    </lineage>
</organism>
<proteinExistence type="predicted"/>
<accession>A0ABU1VZ34</accession>
<evidence type="ECO:0008006" key="4">
    <source>
        <dbReference type="Google" id="ProtNLM"/>
    </source>
</evidence>
<protein>
    <recommendedName>
        <fullName evidence="4">DUF3016 domain-containing protein</fullName>
    </recommendedName>
</protein>
<evidence type="ECO:0000313" key="2">
    <source>
        <dbReference type="EMBL" id="MDR7120974.1"/>
    </source>
</evidence>
<reference evidence="2 3" key="1">
    <citation type="submission" date="2023-07" db="EMBL/GenBank/DDBJ databases">
        <title>Sorghum-associated microbial communities from plants grown in Nebraska, USA.</title>
        <authorList>
            <person name="Schachtman D."/>
        </authorList>
    </citation>
    <scope>NUCLEOTIDE SEQUENCE [LARGE SCALE GENOMIC DNA]</scope>
    <source>
        <strain evidence="2 3">4138</strain>
    </source>
</reference>